<dbReference type="EMBL" id="JABEXW010000248">
    <property type="protein sequence ID" value="KAF4967223.1"/>
    <property type="molecule type" value="Genomic_DNA"/>
</dbReference>
<dbReference type="Proteomes" id="UP000622797">
    <property type="component" value="Unassembled WGS sequence"/>
</dbReference>
<evidence type="ECO:0000313" key="2">
    <source>
        <dbReference type="EMBL" id="KAF4967223.1"/>
    </source>
</evidence>
<proteinExistence type="predicted"/>
<keyword evidence="1" id="KW-0732">Signal</keyword>
<accession>A0A8H4U0D0</accession>
<sequence length="114" mass="12815">MPRLFFLILGVLGVFFRHAAGNPSYGSKEMPIPGIDTNNVRSFQCPRTTHAHLNQDHLQAAMNDFAYLFYTKKMSKQHLTTDGKDAAIKALKPLFGSKDNTFELKMSYVKMTGS</sequence>
<reference evidence="2" key="1">
    <citation type="journal article" date="2020" name="BMC Genomics">
        <title>Correction to: Identification and distribution of gene clusters required for synthesis of sphingolipid metabolism inhibitors in diverse species of the filamentous fungus Fusarium.</title>
        <authorList>
            <person name="Kim H.S."/>
            <person name="Lohmar J.M."/>
            <person name="Busman M."/>
            <person name="Brown D.W."/>
            <person name="Naumann T.A."/>
            <person name="Divon H.H."/>
            <person name="Lysoe E."/>
            <person name="Uhlig S."/>
            <person name="Proctor R.H."/>
        </authorList>
    </citation>
    <scope>NUCLEOTIDE SEQUENCE</scope>
    <source>
        <strain evidence="2">NRRL 20472</strain>
    </source>
</reference>
<gene>
    <name evidence="2" type="ORF">FSARC_5202</name>
</gene>
<keyword evidence="3" id="KW-1185">Reference proteome</keyword>
<comment type="caution">
    <text evidence="2">The sequence shown here is derived from an EMBL/GenBank/DDBJ whole genome shotgun (WGS) entry which is preliminary data.</text>
</comment>
<evidence type="ECO:0000256" key="1">
    <source>
        <dbReference type="SAM" id="SignalP"/>
    </source>
</evidence>
<name>A0A8H4U0D0_9HYPO</name>
<feature type="chain" id="PRO_5034439269" evidence="1">
    <location>
        <begin position="22"/>
        <end position="114"/>
    </location>
</feature>
<dbReference type="AlphaFoldDB" id="A0A8H4U0D0"/>
<dbReference type="OrthoDB" id="2820488at2759"/>
<feature type="signal peptide" evidence="1">
    <location>
        <begin position="1"/>
        <end position="21"/>
    </location>
</feature>
<organism evidence="2 3">
    <name type="scientific">Fusarium sarcochroum</name>
    <dbReference type="NCBI Taxonomy" id="1208366"/>
    <lineage>
        <taxon>Eukaryota</taxon>
        <taxon>Fungi</taxon>
        <taxon>Dikarya</taxon>
        <taxon>Ascomycota</taxon>
        <taxon>Pezizomycotina</taxon>
        <taxon>Sordariomycetes</taxon>
        <taxon>Hypocreomycetidae</taxon>
        <taxon>Hypocreales</taxon>
        <taxon>Nectriaceae</taxon>
        <taxon>Fusarium</taxon>
        <taxon>Fusarium lateritium species complex</taxon>
    </lineage>
</organism>
<protein>
    <submittedName>
        <fullName evidence="2">Uncharacterized protein</fullName>
    </submittedName>
</protein>
<reference evidence="2" key="2">
    <citation type="submission" date="2020-05" db="EMBL/GenBank/DDBJ databases">
        <authorList>
            <person name="Kim H.-S."/>
            <person name="Proctor R.H."/>
            <person name="Brown D.W."/>
        </authorList>
    </citation>
    <scope>NUCLEOTIDE SEQUENCE</scope>
    <source>
        <strain evidence="2">NRRL 20472</strain>
    </source>
</reference>
<evidence type="ECO:0000313" key="3">
    <source>
        <dbReference type="Proteomes" id="UP000622797"/>
    </source>
</evidence>